<dbReference type="EMBL" id="QGTR01000003">
    <property type="protein sequence ID" value="PWW00437.1"/>
    <property type="molecule type" value="Genomic_DNA"/>
</dbReference>
<dbReference type="PANTHER" id="PTHR43434">
    <property type="entry name" value="PHOSPHOGLYCOLATE PHOSPHATASE"/>
    <property type="match status" value="1"/>
</dbReference>
<dbReference type="GO" id="GO:0008967">
    <property type="term" value="F:phosphoglycolate phosphatase activity"/>
    <property type="evidence" value="ECO:0007669"/>
    <property type="project" value="TreeGrafter"/>
</dbReference>
<name>A0A317PN13_9HYPH</name>
<evidence type="ECO:0000313" key="2">
    <source>
        <dbReference type="Proteomes" id="UP000246352"/>
    </source>
</evidence>
<dbReference type="RefSeq" id="WP_110032656.1">
    <property type="nucleotide sequence ID" value="NZ_QGTR01000003.1"/>
</dbReference>
<dbReference type="Gene3D" id="1.10.150.240">
    <property type="entry name" value="Putative phosphatase, domain 2"/>
    <property type="match status" value="1"/>
</dbReference>
<dbReference type="SFLD" id="SFLDS00003">
    <property type="entry name" value="Haloacid_Dehalogenase"/>
    <property type="match status" value="1"/>
</dbReference>
<dbReference type="InterPro" id="IPR006439">
    <property type="entry name" value="HAD-SF_hydro_IA"/>
</dbReference>
<dbReference type="PANTHER" id="PTHR43434:SF22">
    <property type="entry name" value="PHOSPHOGLYCOLATE PHOSPHATASE"/>
    <property type="match status" value="1"/>
</dbReference>
<reference evidence="1 2" key="1">
    <citation type="submission" date="2018-05" db="EMBL/GenBank/DDBJ databases">
        <title>Genomic Encyclopedia of Type Strains, Phase IV (KMG-IV): sequencing the most valuable type-strain genomes for metagenomic binning, comparative biology and taxonomic classification.</title>
        <authorList>
            <person name="Goeker M."/>
        </authorList>
    </citation>
    <scope>NUCLEOTIDE SEQUENCE [LARGE SCALE GENOMIC DNA]</scope>
    <source>
        <strain evidence="1 2">DSM 16791</strain>
    </source>
</reference>
<keyword evidence="2" id="KW-1185">Reference proteome</keyword>
<gene>
    <name evidence="1" type="ORF">DFR52_103644</name>
</gene>
<dbReference type="Proteomes" id="UP000246352">
    <property type="component" value="Unassembled WGS sequence"/>
</dbReference>
<comment type="caution">
    <text evidence="1">The sequence shown here is derived from an EMBL/GenBank/DDBJ whole genome shotgun (WGS) entry which is preliminary data.</text>
</comment>
<sequence>MFTRMAGIVFDKDGTLIDFHRTWEPVIRQAANLAAGEDPALARHLLVRCGLDPDTGVTAPDSLFASANTVEIAAAMVAAGSEVSAESLVPAFDRMFMDNARHAVALTDLPVLFGRLRRSGLKIGIASSDNEASIRSTIMALGAHSLVDFIAGYDSGHGVKPGAGMVNAFCRHTGCAAEMIAVVGDNRHDLEMGRAAGAGLVIGVLTGTGTRESLAGLADHVIGGISDLPGLLSQSES</sequence>
<dbReference type="SFLD" id="SFLDG01129">
    <property type="entry name" value="C1.5:_HAD__Beta-PGM__Phosphata"/>
    <property type="match status" value="1"/>
</dbReference>
<proteinExistence type="predicted"/>
<dbReference type="GO" id="GO:0006281">
    <property type="term" value="P:DNA repair"/>
    <property type="evidence" value="ECO:0007669"/>
    <property type="project" value="TreeGrafter"/>
</dbReference>
<organism evidence="1 2">
    <name type="scientific">Hoeflea marina</name>
    <dbReference type="NCBI Taxonomy" id="274592"/>
    <lineage>
        <taxon>Bacteria</taxon>
        <taxon>Pseudomonadati</taxon>
        <taxon>Pseudomonadota</taxon>
        <taxon>Alphaproteobacteria</taxon>
        <taxon>Hyphomicrobiales</taxon>
        <taxon>Rhizobiaceae</taxon>
        <taxon>Hoeflea</taxon>
    </lineage>
</organism>
<dbReference type="AlphaFoldDB" id="A0A317PN13"/>
<protein>
    <submittedName>
        <fullName evidence="1">Phosphoglycolate phosphatase</fullName>
    </submittedName>
</protein>
<dbReference type="Gene3D" id="3.40.50.1000">
    <property type="entry name" value="HAD superfamily/HAD-like"/>
    <property type="match status" value="1"/>
</dbReference>
<dbReference type="CDD" id="cd01427">
    <property type="entry name" value="HAD_like"/>
    <property type="match status" value="1"/>
</dbReference>
<evidence type="ECO:0000313" key="1">
    <source>
        <dbReference type="EMBL" id="PWW00437.1"/>
    </source>
</evidence>
<dbReference type="InterPro" id="IPR023198">
    <property type="entry name" value="PGP-like_dom2"/>
</dbReference>
<dbReference type="InterPro" id="IPR036412">
    <property type="entry name" value="HAD-like_sf"/>
</dbReference>
<dbReference type="InterPro" id="IPR050155">
    <property type="entry name" value="HAD-like_hydrolase_sf"/>
</dbReference>
<dbReference type="Pfam" id="PF00702">
    <property type="entry name" value="Hydrolase"/>
    <property type="match status" value="1"/>
</dbReference>
<dbReference type="NCBIfam" id="TIGR01549">
    <property type="entry name" value="HAD-SF-IA-v1"/>
    <property type="match status" value="1"/>
</dbReference>
<dbReference type="InterPro" id="IPR023214">
    <property type="entry name" value="HAD_sf"/>
</dbReference>
<dbReference type="OrthoDB" id="9797743at2"/>
<accession>A0A317PN13</accession>
<dbReference type="SUPFAM" id="SSF56784">
    <property type="entry name" value="HAD-like"/>
    <property type="match status" value="1"/>
</dbReference>